<dbReference type="GeneID" id="30033326"/>
<dbReference type="OrthoDB" id="107110at2759"/>
<keyword evidence="2" id="KW-1185">Reference proteome</keyword>
<organism evidence="1 2">
    <name type="scientific">Sugiyamaella lignohabitans</name>
    <dbReference type="NCBI Taxonomy" id="796027"/>
    <lineage>
        <taxon>Eukaryota</taxon>
        <taxon>Fungi</taxon>
        <taxon>Dikarya</taxon>
        <taxon>Ascomycota</taxon>
        <taxon>Saccharomycotina</taxon>
        <taxon>Dipodascomycetes</taxon>
        <taxon>Dipodascales</taxon>
        <taxon>Trichomonascaceae</taxon>
        <taxon>Sugiyamaella</taxon>
    </lineage>
</organism>
<gene>
    <name evidence="1" type="ORF">AWJ20_1515</name>
</gene>
<dbReference type="EMBL" id="CP014501">
    <property type="protein sequence ID" value="ANB13233.1"/>
    <property type="molecule type" value="Genomic_DNA"/>
</dbReference>
<dbReference type="RefSeq" id="XP_018735710.1">
    <property type="nucleotide sequence ID" value="XM_018878403.1"/>
</dbReference>
<dbReference type="PANTHER" id="PTHR33266:SF1">
    <property type="entry name" value="F-BOX DOMAIN-CONTAINING PROTEIN"/>
    <property type="match status" value="1"/>
</dbReference>
<sequence length="897" mass="102970">MAEPDDPFYQLGPVRDYLMFVAEPLRIMTLDQRRRKLMKLVDELSRFGYLNVSNRAYNSLPLSLSVKELEHDHGRSALDTLKRDFYINLEDLCSQAELYPCILRFLTSQFPERQRNQVENLTAVILNIFQVYDVEINPDWQAYGPYNNFKDIVALFVDAHGPRRMHHELEQLFRRPYNDPSSSQHLFDHIKNTIQGISDGSPRIYSPCIPIIQGSMYGKSRLIKDLASHHVYLSYMCLRKESSLGYPRARFSHSIGRGNTSGYLESKNDSTFARDVLLFLICTLEAIVKGVEDNNDDYATEERFWTFQETSPVFEQTVERSFVDKKDSKKNVEMSFADNQGSENDIWKILSSPSAVSSKYDILQLSEEVKNLLRSEWAKYCLALRRKDKDKEVYFVLAIDEASPLSIQNKPHGMSEPYYQILRSVARCLVSEDLWGGFAIVIADTPGRISDFSPPYENDRFLKKFSAIGAKPWYRIPTYDVNVRWSEPPLTLDFSEIGTLRFYAKFGRPIWKLYVDSGNEDELLPDATAKLRGRDYDKLSKYNALFVIYAPSMDSDYRTASSFLQSPMATLLWMSDQHDVLKVGYPSEPILVMAAHKILEGENDLDLISHLLREKSLSPGATGEFVARWMLLDVLKTVGLRDGIQSNYCRVRDLFNGLSEKYLLTCSSGHADEHQLLNERIHLNHWVSDRRICTVPTLAYGFLRGHGFCFSFNQEGFDLVIPIYLESKQVDLTNIRLFDGYENMSWEREDIYLADEAFSVILIQVRNNQNSRDNHYVGRHEKMGSLIKHMLARAKPYISLYMQLGEGRPIGLGERPRNIDRANVAANQEHGGAIRLQGGGEVVDQGAPLAYDLRVTDNNKNNKQFIKQLQQVIHLPNVNGLGDNFEKIQLDSCSFIA</sequence>
<reference evidence="1 2" key="1">
    <citation type="submission" date="2016-02" db="EMBL/GenBank/DDBJ databases">
        <title>Complete genome sequence and transcriptome regulation of the pentose utilising yeast Sugiyamaella lignohabitans.</title>
        <authorList>
            <person name="Bellasio M."/>
            <person name="Peymann A."/>
            <person name="Valli M."/>
            <person name="Sipitzky M."/>
            <person name="Graf A."/>
            <person name="Sauer M."/>
            <person name="Marx H."/>
            <person name="Mattanovich D."/>
        </authorList>
    </citation>
    <scope>NUCLEOTIDE SEQUENCE [LARGE SCALE GENOMIC DNA]</scope>
    <source>
        <strain evidence="1 2">CBS 10342</strain>
    </source>
</reference>
<dbReference type="AlphaFoldDB" id="A0A161HWZ6"/>
<dbReference type="Proteomes" id="UP000189580">
    <property type="component" value="Chromosome a"/>
</dbReference>
<dbReference type="PANTHER" id="PTHR33266">
    <property type="entry name" value="CHROMOSOME 15, WHOLE GENOME SHOTGUN SEQUENCE"/>
    <property type="match status" value="1"/>
</dbReference>
<name>A0A161HWZ6_9ASCO</name>
<proteinExistence type="predicted"/>
<evidence type="ECO:0000313" key="1">
    <source>
        <dbReference type="EMBL" id="ANB13233.1"/>
    </source>
</evidence>
<evidence type="ECO:0000313" key="2">
    <source>
        <dbReference type="Proteomes" id="UP000189580"/>
    </source>
</evidence>
<dbReference type="KEGG" id="slb:AWJ20_1515"/>
<protein>
    <submittedName>
        <fullName evidence="1">Uncharacterized protein</fullName>
    </submittedName>
</protein>
<accession>A0A161HWZ6</accession>